<evidence type="ECO:0000259" key="1">
    <source>
        <dbReference type="Pfam" id="PF18545"/>
    </source>
</evidence>
<accession>A0A482YBW9</accession>
<dbReference type="Proteomes" id="UP000291097">
    <property type="component" value="Unassembled WGS sequence"/>
</dbReference>
<gene>
    <name evidence="2" type="ORF">BDK88_2811</name>
</gene>
<dbReference type="RefSeq" id="WP_130500891.1">
    <property type="nucleotide sequence ID" value="NZ_SHMP01000005.1"/>
</dbReference>
<dbReference type="Pfam" id="PF18545">
    <property type="entry name" value="HalOD1"/>
    <property type="match status" value="1"/>
</dbReference>
<dbReference type="EMBL" id="SHMP01000005">
    <property type="protein sequence ID" value="RZV08737.1"/>
    <property type="molecule type" value="Genomic_DNA"/>
</dbReference>
<reference evidence="2 3" key="1">
    <citation type="submission" date="2019-02" db="EMBL/GenBank/DDBJ databases">
        <title>Genomic Encyclopedia of Archaeal and Bacterial Type Strains, Phase II (KMG-II): from individual species to whole genera.</title>
        <authorList>
            <person name="Goeker M."/>
        </authorList>
    </citation>
    <scope>NUCLEOTIDE SEQUENCE [LARGE SCALE GENOMIC DNA]</scope>
    <source>
        <strain evidence="2 3">DSM 18328</strain>
    </source>
</reference>
<dbReference type="AlphaFoldDB" id="A0A482YBW9"/>
<evidence type="ECO:0000313" key="3">
    <source>
        <dbReference type="Proteomes" id="UP000291097"/>
    </source>
</evidence>
<protein>
    <recommendedName>
        <fullName evidence="1">Halobacterial output domain-containing protein</fullName>
    </recommendedName>
</protein>
<name>A0A482YBW9_9EURY</name>
<dbReference type="OrthoDB" id="221929at2157"/>
<evidence type="ECO:0000313" key="2">
    <source>
        <dbReference type="EMBL" id="RZV08737.1"/>
    </source>
</evidence>
<dbReference type="InterPro" id="IPR040624">
    <property type="entry name" value="HalOD1"/>
</dbReference>
<proteinExistence type="predicted"/>
<sequence>MVEGGDRSDAQPAKPPSQAVIETVADAEGIESVDLAPPQYEPLHAVIDPAALDELFAERSNGATRPGGTVSFPFCGYHVTVGYDGTVTLEESTDLAD</sequence>
<comment type="caution">
    <text evidence="2">The sequence shown here is derived from an EMBL/GenBank/DDBJ whole genome shotgun (WGS) entry which is preliminary data.</text>
</comment>
<organism evidence="2 3">
    <name type="scientific">Natrinema hispanicum</name>
    <dbReference type="NCBI Taxonomy" id="392421"/>
    <lineage>
        <taxon>Archaea</taxon>
        <taxon>Methanobacteriati</taxon>
        <taxon>Methanobacteriota</taxon>
        <taxon>Stenosarchaea group</taxon>
        <taxon>Halobacteria</taxon>
        <taxon>Halobacteriales</taxon>
        <taxon>Natrialbaceae</taxon>
        <taxon>Natrinema</taxon>
    </lineage>
</organism>
<feature type="domain" description="Halobacterial output" evidence="1">
    <location>
        <begin position="14"/>
        <end position="90"/>
    </location>
</feature>